<dbReference type="InterPro" id="IPR038718">
    <property type="entry name" value="SNF2-like_sf"/>
</dbReference>
<feature type="domain" description="Helicase ATP-binding" evidence="5">
    <location>
        <begin position="724"/>
        <end position="887"/>
    </location>
</feature>
<dbReference type="Pfam" id="PF00271">
    <property type="entry name" value="Helicase_C"/>
    <property type="match status" value="1"/>
</dbReference>
<dbReference type="GO" id="GO:0004386">
    <property type="term" value="F:helicase activity"/>
    <property type="evidence" value="ECO:0007669"/>
    <property type="project" value="UniProtKB-KW"/>
</dbReference>
<dbReference type="InterPro" id="IPR001650">
    <property type="entry name" value="Helicase_C-like"/>
</dbReference>
<dbReference type="Gene3D" id="3.40.50.10810">
    <property type="entry name" value="Tandem AAA-ATPase domain"/>
    <property type="match status" value="1"/>
</dbReference>
<reference evidence="7 8" key="1">
    <citation type="submission" date="2022-02" db="EMBL/GenBank/DDBJ databases">
        <title>Uncovering new skin microbiome diversity through culturing and metagenomics.</title>
        <authorList>
            <person name="Conlan S."/>
            <person name="Deming C."/>
            <person name="Nisc Comparative Sequencing Program N."/>
            <person name="Segre J.A."/>
        </authorList>
    </citation>
    <scope>NUCLEOTIDE SEQUENCE [LARGE SCALE GENOMIC DNA]</scope>
    <source>
        <strain evidence="7 8">ACRQZ</strain>
    </source>
</reference>
<dbReference type="PROSITE" id="PS50966">
    <property type="entry name" value="ZF_SWIM"/>
    <property type="match status" value="1"/>
</dbReference>
<organism evidence="7 8">
    <name type="scientific">Arsenicicoccus bolidensis</name>
    <dbReference type="NCBI Taxonomy" id="229480"/>
    <lineage>
        <taxon>Bacteria</taxon>
        <taxon>Bacillati</taxon>
        <taxon>Actinomycetota</taxon>
        <taxon>Actinomycetes</taxon>
        <taxon>Micrococcales</taxon>
        <taxon>Intrasporangiaceae</taxon>
        <taxon>Arsenicicoccus</taxon>
    </lineage>
</organism>
<evidence type="ECO:0000259" key="4">
    <source>
        <dbReference type="PROSITE" id="PS50966"/>
    </source>
</evidence>
<keyword evidence="8" id="KW-1185">Reference proteome</keyword>
<feature type="domain" description="SWIM-type" evidence="4">
    <location>
        <begin position="63"/>
        <end position="104"/>
    </location>
</feature>
<feature type="compositionally biased region" description="Gly residues" evidence="3">
    <location>
        <begin position="548"/>
        <end position="570"/>
    </location>
</feature>
<dbReference type="Pfam" id="PF00176">
    <property type="entry name" value="SNF2-rel_dom"/>
    <property type="match status" value="1"/>
</dbReference>
<dbReference type="CDD" id="cd18793">
    <property type="entry name" value="SF2_C_SNF"/>
    <property type="match status" value="1"/>
</dbReference>
<evidence type="ECO:0000259" key="6">
    <source>
        <dbReference type="PROSITE" id="PS51194"/>
    </source>
</evidence>
<dbReference type="InterPro" id="IPR007527">
    <property type="entry name" value="Znf_SWIM"/>
</dbReference>
<dbReference type="CDD" id="cd18012">
    <property type="entry name" value="DEXQc_arch_SWI2_SNF2"/>
    <property type="match status" value="1"/>
</dbReference>
<keyword evidence="7" id="KW-0067">ATP-binding</keyword>
<evidence type="ECO:0000259" key="5">
    <source>
        <dbReference type="PROSITE" id="PS51192"/>
    </source>
</evidence>
<feature type="region of interest" description="Disordered" evidence="3">
    <location>
        <begin position="423"/>
        <end position="450"/>
    </location>
</feature>
<keyword evidence="2" id="KW-0479">Metal-binding</keyword>
<evidence type="ECO:0000256" key="2">
    <source>
        <dbReference type="PROSITE-ProRule" id="PRU00325"/>
    </source>
</evidence>
<dbReference type="InterPro" id="IPR049730">
    <property type="entry name" value="SNF2/RAD54-like_C"/>
</dbReference>
<dbReference type="EMBL" id="JAKRCV010000031">
    <property type="protein sequence ID" value="MCG7322294.1"/>
    <property type="molecule type" value="Genomic_DNA"/>
</dbReference>
<dbReference type="Gene3D" id="3.40.50.300">
    <property type="entry name" value="P-loop containing nucleotide triphosphate hydrolases"/>
    <property type="match status" value="1"/>
</dbReference>
<accession>A0ABS9Q350</accession>
<dbReference type="InterPro" id="IPR027417">
    <property type="entry name" value="P-loop_NTPase"/>
</dbReference>
<evidence type="ECO:0000256" key="1">
    <source>
        <dbReference type="ARBA" id="ARBA00022801"/>
    </source>
</evidence>
<dbReference type="Pfam" id="PF04434">
    <property type="entry name" value="SWIM"/>
    <property type="match status" value="1"/>
</dbReference>
<evidence type="ECO:0000313" key="7">
    <source>
        <dbReference type="EMBL" id="MCG7322294.1"/>
    </source>
</evidence>
<feature type="domain" description="Helicase C-terminal" evidence="6">
    <location>
        <begin position="1010"/>
        <end position="1161"/>
    </location>
</feature>
<feature type="region of interest" description="Disordered" evidence="3">
    <location>
        <begin position="538"/>
        <end position="591"/>
    </location>
</feature>
<keyword evidence="7" id="KW-0547">Nucleotide-binding</keyword>
<keyword evidence="2" id="KW-0862">Zinc</keyword>
<dbReference type="SMART" id="SM00487">
    <property type="entry name" value="DEXDc"/>
    <property type="match status" value="1"/>
</dbReference>
<dbReference type="Proteomes" id="UP001521931">
    <property type="component" value="Unassembled WGS sequence"/>
</dbReference>
<proteinExistence type="predicted"/>
<dbReference type="RefSeq" id="WP_239264456.1">
    <property type="nucleotide sequence ID" value="NZ_JAKRCV010000031.1"/>
</dbReference>
<dbReference type="InterPro" id="IPR014001">
    <property type="entry name" value="Helicase_ATP-bd"/>
</dbReference>
<protein>
    <submittedName>
        <fullName evidence="7">DEAD/DEAH box helicase</fullName>
    </submittedName>
</protein>
<evidence type="ECO:0000313" key="8">
    <source>
        <dbReference type="Proteomes" id="UP001521931"/>
    </source>
</evidence>
<keyword evidence="7" id="KW-0347">Helicase</keyword>
<evidence type="ECO:0000256" key="3">
    <source>
        <dbReference type="SAM" id="MobiDB-lite"/>
    </source>
</evidence>
<keyword evidence="2" id="KW-0863">Zinc-finger</keyword>
<dbReference type="SUPFAM" id="SSF52540">
    <property type="entry name" value="P-loop containing nucleoside triphosphate hydrolases"/>
    <property type="match status" value="2"/>
</dbReference>
<dbReference type="PROSITE" id="PS51194">
    <property type="entry name" value="HELICASE_CTER"/>
    <property type="match status" value="1"/>
</dbReference>
<comment type="caution">
    <text evidence="7">The sequence shown here is derived from an EMBL/GenBank/DDBJ whole genome shotgun (WGS) entry which is preliminary data.</text>
</comment>
<gene>
    <name evidence="7" type="ORF">MHL29_10400</name>
</gene>
<sequence>MVQLVQATRLTDLDAVVLARLCGSGSVQRGQAYARRDRVLDIVPSGDRRRLHGTVEGSRAKPYAAWAELRDHPGRPGHSSWTSSCTCPVGADCKHVVALILQAQVRDAEERAESGALDDSGGHWWRGMPPAHRAHWRDALGAVAAEDVPDRVALQLAVTQPPRGRGDWGSSITMTPLVEGARGWIRTGISWTGLDPGALYGTVKADIDPLQEQALQEITRAVRARRTGSAYAAVERVTLGEVGPAAVRLLRDVEQSGVALVDEQGRPVLVPEESGRFELHLEREETERGSEVVMRAHLALPPSLDGVETEPIGLPAVGVHATTDDGLVIVGLDPPLTRVEESLLRESSLRVPMEDWPSFVIEQLPALRRRVHVVLDPDLETEASAEPRLLVQVTPHPGHRTEVRLGWRYDVAGQHVDIHPVAREVPAPPAGGASRRARHSQRWSPRDPAARAAERLRDHEAEAIVVGRLDDVLRPLLAGALPIGTDWTHAHGATLQPAQTIALADVLPTLRGDPDVVVEQASELPDYVEATSAPVVSLGLDDADDGDGATGGGATGGGATGGGAAGGGGPDSPEADSLTRSATSAGGHGSRSTDWFDLDVSVTVDEQDVPLRELIVALTTGQEVLVLPSGTWLRLDDERLIALAAILREAADLQDEPDGPLRVNALHAGLWDELVELGVVERQSSRWQQTVDALLGLASGDRPVPEGLQATLRPYQLDGFQWLSLLWEARLGGILADDMGLGKTLQTLAMVLRAKERGDLADPLLIVAPTSVVGTWASEAARFTPDLRVTTVMSTLRKSGATLETVIEGADVVVTSYALVRLDEDAYLSRRWGGLVLDEAQFVKNHQAKTYQVVRRLDAGMKLAITGTPLENSLMDLWSLLSVAAPGLYPRPVEFRDTYVKPIEAGEGAELLTTLRRRIRPLMMRRTKEQVARELPPKQEQVVTVPLHPRHRTIYDRHLQRERQRLLGLLDEDFSKHRIAILRALTAMRQLALHPALVDGAHAGAGESAKIDLLVEHLGELAAEGHRALVFSQFTGYLRLVRERLDREGIDYSYLDGRTRNRAERIEDFRTGTQPAFLISLKAGGFGLTLTEADYVYVLDPWWNPAAETQAIDRTHRIGQDKHVNVYRLVSEDTIEDKVVALQQRKRELFAQVVDDGDAMSGAVTADDIRGLLD</sequence>
<keyword evidence="1" id="KW-0378">Hydrolase</keyword>
<name>A0ABS9Q350_9MICO</name>
<dbReference type="PROSITE" id="PS51192">
    <property type="entry name" value="HELICASE_ATP_BIND_1"/>
    <property type="match status" value="1"/>
</dbReference>
<dbReference type="SMART" id="SM00490">
    <property type="entry name" value="HELICc"/>
    <property type="match status" value="1"/>
</dbReference>
<dbReference type="PANTHER" id="PTHR10799">
    <property type="entry name" value="SNF2/RAD54 HELICASE FAMILY"/>
    <property type="match status" value="1"/>
</dbReference>
<dbReference type="InterPro" id="IPR000330">
    <property type="entry name" value="SNF2_N"/>
</dbReference>